<keyword evidence="4" id="KW-1185">Reference proteome</keyword>
<proteinExistence type="predicted"/>
<accession>A0A175R8K0</accession>
<reference evidence="3 4" key="1">
    <citation type="journal article" date="2016" name="Front. Microbiol.">
        <title>Genomic Resource of Rice Seed Associated Bacteria.</title>
        <authorList>
            <person name="Midha S."/>
            <person name="Bansal K."/>
            <person name="Sharma S."/>
            <person name="Kumar N."/>
            <person name="Patil P.P."/>
            <person name="Chaudhry V."/>
            <person name="Patil P.B."/>
        </authorList>
    </citation>
    <scope>NUCLEOTIDE SEQUENCE [LARGE SCALE GENOMIC DNA]</scope>
    <source>
        <strain evidence="1 3">NS226</strain>
        <strain evidence="2 4">NS365</strain>
    </source>
</reference>
<gene>
    <name evidence="1" type="ORF">NS226_14870</name>
    <name evidence="2" type="ORF">NS365_14105</name>
</gene>
<dbReference type="EMBL" id="LDPZ01000030">
    <property type="protein sequence ID" value="KTQ94120.1"/>
    <property type="molecule type" value="Genomic_DNA"/>
</dbReference>
<dbReference type="EMBL" id="LDQA01000028">
    <property type="protein sequence ID" value="KTR05127.1"/>
    <property type="molecule type" value="Genomic_DNA"/>
</dbReference>
<dbReference type="AlphaFoldDB" id="A0A175R8K0"/>
<dbReference type="STRING" id="401562.NS365_14105"/>
<comment type="caution">
    <text evidence="1">The sequence shown here is derived from an EMBL/GenBank/DDBJ whole genome shotgun (WGS) entry which is preliminary data.</text>
</comment>
<dbReference type="InterPro" id="IPR036679">
    <property type="entry name" value="FlgN-like_sf"/>
</dbReference>
<organism evidence="1 3">
    <name type="scientific">Aureimonas ureilytica</name>
    <dbReference type="NCBI Taxonomy" id="401562"/>
    <lineage>
        <taxon>Bacteria</taxon>
        <taxon>Pseudomonadati</taxon>
        <taxon>Pseudomonadota</taxon>
        <taxon>Alphaproteobacteria</taxon>
        <taxon>Hyphomicrobiales</taxon>
        <taxon>Aurantimonadaceae</taxon>
        <taxon>Aureimonas</taxon>
    </lineage>
</organism>
<evidence type="ECO:0000313" key="1">
    <source>
        <dbReference type="EMBL" id="KTQ94120.1"/>
    </source>
</evidence>
<dbReference type="SUPFAM" id="SSF140566">
    <property type="entry name" value="FlgN-like"/>
    <property type="match status" value="1"/>
</dbReference>
<name>A0A175R8K0_9HYPH</name>
<dbReference type="Proteomes" id="UP000078272">
    <property type="component" value="Unassembled WGS sequence"/>
</dbReference>
<dbReference type="Proteomes" id="UP000078529">
    <property type="component" value="Unassembled WGS sequence"/>
</dbReference>
<dbReference type="OrthoDB" id="7871570at2"/>
<dbReference type="PATRIC" id="fig|401562.3.peg.2677"/>
<evidence type="ECO:0000313" key="4">
    <source>
        <dbReference type="Proteomes" id="UP000078529"/>
    </source>
</evidence>
<dbReference type="RefSeq" id="WP_058600896.1">
    <property type="nucleotide sequence ID" value="NZ_LDPZ01000030.1"/>
</dbReference>
<evidence type="ECO:0008006" key="5">
    <source>
        <dbReference type="Google" id="ProtNLM"/>
    </source>
</evidence>
<protein>
    <recommendedName>
        <fullName evidence="5">Flagellar biosynthesis protein FlgN</fullName>
    </recommendedName>
</protein>
<evidence type="ECO:0000313" key="3">
    <source>
        <dbReference type="Proteomes" id="UP000078272"/>
    </source>
</evidence>
<sequence length="117" mass="12550">MEAVLTQAINRLESVLAGESLALRSGDSTGLSDISNRKNQSLFELTRLQRGIEPASLSAEMRDRLGTLREHLTENSRLLQIHIEATAEVADVITRAIAAAESDGTYGSSLSGARVAK</sequence>
<dbReference type="GO" id="GO:0044780">
    <property type="term" value="P:bacterial-type flagellum assembly"/>
    <property type="evidence" value="ECO:0007669"/>
    <property type="project" value="InterPro"/>
</dbReference>
<evidence type="ECO:0000313" key="2">
    <source>
        <dbReference type="EMBL" id="KTR05127.1"/>
    </source>
</evidence>